<dbReference type="Proteomes" id="UP001219568">
    <property type="component" value="Unassembled WGS sequence"/>
</dbReference>
<sequence>MSPINRSFQDSEKQSPGSPTEKVTKFCPVLDPDPVLDQPSVVISNCRSQARGTKNTVSTTRMASSNRKRDRDEYISDDRSDDPDGLDDADYVGENGEDAHGNSVPFH</sequence>
<dbReference type="AlphaFoldDB" id="A0AAD6N834"/>
<proteinExistence type="predicted"/>
<keyword evidence="3" id="KW-1185">Reference proteome</keyword>
<feature type="compositionally biased region" description="Polar residues" evidence="1">
    <location>
        <begin position="43"/>
        <end position="65"/>
    </location>
</feature>
<evidence type="ECO:0000313" key="3">
    <source>
        <dbReference type="Proteomes" id="UP001219568"/>
    </source>
</evidence>
<gene>
    <name evidence="2" type="ORF">N7460_007188</name>
</gene>
<reference evidence="2" key="1">
    <citation type="journal article" date="2023" name="IMA Fungus">
        <title>Comparative genomic study of the Penicillium genus elucidates a diverse pangenome and 15 lateral gene transfer events.</title>
        <authorList>
            <person name="Petersen C."/>
            <person name="Sorensen T."/>
            <person name="Nielsen M.R."/>
            <person name="Sondergaard T.E."/>
            <person name="Sorensen J.L."/>
            <person name="Fitzpatrick D.A."/>
            <person name="Frisvad J.C."/>
            <person name="Nielsen K.L."/>
        </authorList>
    </citation>
    <scope>NUCLEOTIDE SEQUENCE</scope>
    <source>
        <strain evidence="2">IBT 15450</strain>
    </source>
</reference>
<feature type="compositionally biased region" description="Acidic residues" evidence="1">
    <location>
        <begin position="79"/>
        <end position="91"/>
    </location>
</feature>
<accession>A0AAD6N834</accession>
<evidence type="ECO:0000256" key="1">
    <source>
        <dbReference type="SAM" id="MobiDB-lite"/>
    </source>
</evidence>
<evidence type="ECO:0000313" key="2">
    <source>
        <dbReference type="EMBL" id="KAJ6039156.1"/>
    </source>
</evidence>
<dbReference type="EMBL" id="JAQJZL010000006">
    <property type="protein sequence ID" value="KAJ6039156.1"/>
    <property type="molecule type" value="Genomic_DNA"/>
</dbReference>
<feature type="compositionally biased region" description="Polar residues" evidence="1">
    <location>
        <begin position="1"/>
        <end position="18"/>
    </location>
</feature>
<organism evidence="2 3">
    <name type="scientific">Penicillium canescens</name>
    <dbReference type="NCBI Taxonomy" id="5083"/>
    <lineage>
        <taxon>Eukaryota</taxon>
        <taxon>Fungi</taxon>
        <taxon>Dikarya</taxon>
        <taxon>Ascomycota</taxon>
        <taxon>Pezizomycotina</taxon>
        <taxon>Eurotiomycetes</taxon>
        <taxon>Eurotiomycetidae</taxon>
        <taxon>Eurotiales</taxon>
        <taxon>Aspergillaceae</taxon>
        <taxon>Penicillium</taxon>
    </lineage>
</organism>
<reference evidence="2" key="2">
    <citation type="submission" date="2023-01" db="EMBL/GenBank/DDBJ databases">
        <authorList>
            <person name="Petersen C."/>
        </authorList>
    </citation>
    <scope>NUCLEOTIDE SEQUENCE</scope>
    <source>
        <strain evidence="2">IBT 15450</strain>
    </source>
</reference>
<feature type="compositionally biased region" description="Basic and acidic residues" evidence="1">
    <location>
        <begin position="67"/>
        <end position="78"/>
    </location>
</feature>
<feature type="compositionally biased region" description="Low complexity" evidence="1">
    <location>
        <begin position="28"/>
        <end position="42"/>
    </location>
</feature>
<feature type="region of interest" description="Disordered" evidence="1">
    <location>
        <begin position="1"/>
        <end position="107"/>
    </location>
</feature>
<protein>
    <submittedName>
        <fullName evidence="2">Uncharacterized protein</fullName>
    </submittedName>
</protein>
<name>A0AAD6N834_PENCN</name>
<comment type="caution">
    <text evidence="2">The sequence shown here is derived from an EMBL/GenBank/DDBJ whole genome shotgun (WGS) entry which is preliminary data.</text>
</comment>